<evidence type="ECO:0000256" key="2">
    <source>
        <dbReference type="ARBA" id="ARBA00001946"/>
    </source>
</evidence>
<feature type="domain" description="PAP-associated" evidence="10">
    <location>
        <begin position="618"/>
        <end position="675"/>
    </location>
</feature>
<feature type="compositionally biased region" description="Low complexity" evidence="9">
    <location>
        <begin position="96"/>
        <end position="110"/>
    </location>
</feature>
<name>A0A9Q0MEC2_BLOTA</name>
<evidence type="ECO:0000256" key="9">
    <source>
        <dbReference type="SAM" id="MobiDB-lite"/>
    </source>
</evidence>
<comment type="caution">
    <text evidence="12">The sequence shown here is derived from an EMBL/GenBank/DDBJ whole genome shotgun (WGS) entry which is preliminary data.</text>
</comment>
<dbReference type="CDD" id="cd05402">
    <property type="entry name" value="NT_PAP_TUTase"/>
    <property type="match status" value="1"/>
</dbReference>
<feature type="region of interest" description="Disordered" evidence="9">
    <location>
        <begin position="345"/>
        <end position="372"/>
    </location>
</feature>
<dbReference type="InterPro" id="IPR043519">
    <property type="entry name" value="NT_sf"/>
</dbReference>
<organism evidence="12 13">
    <name type="scientific">Blomia tropicalis</name>
    <name type="common">Mite</name>
    <dbReference type="NCBI Taxonomy" id="40697"/>
    <lineage>
        <taxon>Eukaryota</taxon>
        <taxon>Metazoa</taxon>
        <taxon>Ecdysozoa</taxon>
        <taxon>Arthropoda</taxon>
        <taxon>Chelicerata</taxon>
        <taxon>Arachnida</taxon>
        <taxon>Acari</taxon>
        <taxon>Acariformes</taxon>
        <taxon>Sarcoptiformes</taxon>
        <taxon>Astigmata</taxon>
        <taxon>Glycyphagoidea</taxon>
        <taxon>Echimyopodidae</taxon>
        <taxon>Blomia</taxon>
    </lineage>
</organism>
<dbReference type="InterPro" id="IPR002058">
    <property type="entry name" value="PAP_assoc"/>
</dbReference>
<evidence type="ECO:0008006" key="14">
    <source>
        <dbReference type="Google" id="ProtNLM"/>
    </source>
</evidence>
<dbReference type="PANTHER" id="PTHR12271">
    <property type="entry name" value="POLY A POLYMERASE CID PAP -RELATED"/>
    <property type="match status" value="1"/>
</dbReference>
<dbReference type="EMBL" id="JAPWDV010000001">
    <property type="protein sequence ID" value="KAJ6224401.1"/>
    <property type="molecule type" value="Genomic_DNA"/>
</dbReference>
<feature type="compositionally biased region" description="Polar residues" evidence="9">
    <location>
        <begin position="427"/>
        <end position="439"/>
    </location>
</feature>
<feature type="region of interest" description="Disordered" evidence="9">
    <location>
        <begin position="1"/>
        <end position="195"/>
    </location>
</feature>
<evidence type="ECO:0000256" key="8">
    <source>
        <dbReference type="ARBA" id="ARBA00038491"/>
    </source>
</evidence>
<accession>A0A9Q0MEC2</accession>
<feature type="domain" description="Poly(A) RNA polymerase mitochondrial-like central palm" evidence="11">
    <location>
        <begin position="463"/>
        <end position="530"/>
    </location>
</feature>
<feature type="compositionally biased region" description="Low complexity" evidence="9">
    <location>
        <begin position="57"/>
        <end position="71"/>
    </location>
</feature>
<keyword evidence="13" id="KW-1185">Reference proteome</keyword>
<feature type="region of interest" description="Disordered" evidence="9">
    <location>
        <begin position="380"/>
        <end position="399"/>
    </location>
</feature>
<dbReference type="InterPro" id="IPR054708">
    <property type="entry name" value="MTPAP-like_central"/>
</dbReference>
<protein>
    <recommendedName>
        <fullName evidence="14">Polynucleotide adenylyltransferase</fullName>
    </recommendedName>
</protein>
<feature type="region of interest" description="Disordered" evidence="9">
    <location>
        <begin position="427"/>
        <end position="451"/>
    </location>
</feature>
<keyword evidence="4" id="KW-0963">Cytoplasm</keyword>
<evidence type="ECO:0000256" key="3">
    <source>
        <dbReference type="ARBA" id="ARBA00004496"/>
    </source>
</evidence>
<dbReference type="Proteomes" id="UP001142055">
    <property type="component" value="Chromosome 1"/>
</dbReference>
<keyword evidence="6" id="KW-0479">Metal-binding</keyword>
<comment type="cofactor">
    <cofactor evidence="2">
        <name>Mg(2+)</name>
        <dbReference type="ChEBI" id="CHEBI:18420"/>
    </cofactor>
</comment>
<evidence type="ECO:0000256" key="6">
    <source>
        <dbReference type="ARBA" id="ARBA00022723"/>
    </source>
</evidence>
<dbReference type="SUPFAM" id="SSF81631">
    <property type="entry name" value="PAP/OAS1 substrate-binding domain"/>
    <property type="match status" value="1"/>
</dbReference>
<dbReference type="GO" id="GO:1990817">
    <property type="term" value="F:poly(A) RNA polymerase activity"/>
    <property type="evidence" value="ECO:0007669"/>
    <property type="project" value="TreeGrafter"/>
</dbReference>
<feature type="domain" description="Poly(A) RNA polymerase mitochondrial-like central palm" evidence="11">
    <location>
        <begin position="248"/>
        <end position="328"/>
    </location>
</feature>
<evidence type="ECO:0000259" key="10">
    <source>
        <dbReference type="Pfam" id="PF03828"/>
    </source>
</evidence>
<sequence>MLSSTNKNNNEMLADPAVLMTSKNPSLTPVNMPSTSTSKENDTLNAILAAIHNTLTSSVVPSDGPSSPSASKQRKQRSPKRKRSKKSSQKQPQPPSAMVSVPSTVSSSSSEMVRHHDQTLPKMIASPKFRQSNRSNQSRNNSNQSPRAFYSSRSQHQTPLPSSMPVNFRSQRRASYPSEPIQTLIRPNVPSNGSNSYKRVPFSPNQFNAYQANRFHQSMGRSPSHLNPFARPFSPRYVKPGYSTEYVSQQIVGYYQRQRQTNERFKSKQIMRQSLETIFQQSFPNKVVSLHMVGSSTNGIGDNASSVDICILSRNKPIISEAHKSPTFKFSDKQVPRTIPTIVELNSGDEEEVSGKQNEQVEQSQIEEVDSTLKLSSVSSFESVSSTPDSGPKSQIENQSTVDVVVSSEANSNNDQTNDESALIVASTSKSSENNQPTETNKEQNAEAGNEILAPSTDIGSIFDPRESDLTLEMVEDLLKGKNFAKDIVSIPAKVPIIKFKDNISKLDITLNLNQDVSIRNTQLVRDYSKMDWRFPYLAMIIKQWARENRIASAIEKTISSYSWTLMVIHYLQICDPPVLPSLQKLNQRRYDHRNDIHQAINNWRRYPTRWQSHNNQNLRQLLKGLFRYYGYSFRYDQYVISIREGRVLERSSFNDESNQWNSFLCIEEPFTGSNTTRSVHDKEKFDRIVELFRMASNALRGVRISLFNVIVDDLAFPISY</sequence>
<dbReference type="Pfam" id="PF03828">
    <property type="entry name" value="PAP_assoc"/>
    <property type="match status" value="1"/>
</dbReference>
<feature type="compositionally biased region" description="Basic residues" evidence="9">
    <location>
        <begin position="72"/>
        <end position="88"/>
    </location>
</feature>
<feature type="compositionally biased region" description="Polar residues" evidence="9">
    <location>
        <begin position="355"/>
        <end position="364"/>
    </location>
</feature>
<dbReference type="Gene3D" id="3.30.460.10">
    <property type="entry name" value="Beta Polymerase, domain 2"/>
    <property type="match status" value="2"/>
</dbReference>
<feature type="compositionally biased region" description="Polar residues" evidence="9">
    <location>
        <begin position="1"/>
        <end position="11"/>
    </location>
</feature>
<comment type="subcellular location">
    <subcellularLocation>
        <location evidence="3">Cytoplasm</location>
    </subcellularLocation>
</comment>
<dbReference type="GO" id="GO:0005737">
    <property type="term" value="C:cytoplasm"/>
    <property type="evidence" value="ECO:0007669"/>
    <property type="project" value="UniProtKB-SubCell"/>
</dbReference>
<comment type="similarity">
    <text evidence="8">Belongs to the DNA polymerase type-B-like family. GLD2 subfamily.</text>
</comment>
<dbReference type="GO" id="GO:0031123">
    <property type="term" value="P:RNA 3'-end processing"/>
    <property type="evidence" value="ECO:0007669"/>
    <property type="project" value="TreeGrafter"/>
</dbReference>
<evidence type="ECO:0000256" key="4">
    <source>
        <dbReference type="ARBA" id="ARBA00022490"/>
    </source>
</evidence>
<feature type="compositionally biased region" description="Low complexity" evidence="9">
    <location>
        <begin position="130"/>
        <end position="145"/>
    </location>
</feature>
<feature type="compositionally biased region" description="Low complexity" evidence="9">
    <location>
        <begin position="380"/>
        <end position="390"/>
    </location>
</feature>
<dbReference type="PANTHER" id="PTHR12271:SF40">
    <property type="entry name" value="POLY(A) RNA POLYMERASE GLD2"/>
    <property type="match status" value="1"/>
</dbReference>
<feature type="compositionally biased region" description="Polar residues" evidence="9">
    <location>
        <begin position="151"/>
        <end position="169"/>
    </location>
</feature>
<evidence type="ECO:0000259" key="11">
    <source>
        <dbReference type="Pfam" id="PF22600"/>
    </source>
</evidence>
<evidence type="ECO:0000256" key="5">
    <source>
        <dbReference type="ARBA" id="ARBA00022679"/>
    </source>
</evidence>
<dbReference type="GO" id="GO:0046872">
    <property type="term" value="F:metal ion binding"/>
    <property type="evidence" value="ECO:0007669"/>
    <property type="project" value="UniProtKB-KW"/>
</dbReference>
<dbReference type="OrthoDB" id="2274644at2759"/>
<gene>
    <name evidence="12" type="ORF">RDWZM_002946</name>
</gene>
<proteinExistence type="inferred from homology"/>
<dbReference type="SUPFAM" id="SSF81301">
    <property type="entry name" value="Nucleotidyltransferase"/>
    <property type="match status" value="1"/>
</dbReference>
<dbReference type="Gene3D" id="1.10.1410.10">
    <property type="match status" value="1"/>
</dbReference>
<evidence type="ECO:0000256" key="7">
    <source>
        <dbReference type="ARBA" id="ARBA00022842"/>
    </source>
</evidence>
<comment type="cofactor">
    <cofactor evidence="1">
        <name>Mn(2+)</name>
        <dbReference type="ChEBI" id="CHEBI:29035"/>
    </cofactor>
</comment>
<keyword evidence="5" id="KW-0808">Transferase</keyword>
<dbReference type="Pfam" id="PF22600">
    <property type="entry name" value="MTPAP-like_central"/>
    <property type="match status" value="2"/>
</dbReference>
<evidence type="ECO:0000256" key="1">
    <source>
        <dbReference type="ARBA" id="ARBA00001936"/>
    </source>
</evidence>
<evidence type="ECO:0000313" key="12">
    <source>
        <dbReference type="EMBL" id="KAJ6224401.1"/>
    </source>
</evidence>
<evidence type="ECO:0000313" key="13">
    <source>
        <dbReference type="Proteomes" id="UP001142055"/>
    </source>
</evidence>
<dbReference type="AlphaFoldDB" id="A0A9Q0MEC2"/>
<keyword evidence="7" id="KW-0460">Magnesium</keyword>
<reference evidence="12" key="1">
    <citation type="submission" date="2022-12" db="EMBL/GenBank/DDBJ databases">
        <title>Genome assemblies of Blomia tropicalis.</title>
        <authorList>
            <person name="Cui Y."/>
        </authorList>
    </citation>
    <scope>NUCLEOTIDE SEQUENCE</scope>
    <source>
        <tissue evidence="12">Adult mites</tissue>
    </source>
</reference>
<feature type="compositionally biased region" description="Polar residues" evidence="9">
    <location>
        <begin position="21"/>
        <end position="38"/>
    </location>
</feature>